<accession>A0A564YG24</accession>
<organism evidence="1 2">
    <name type="scientific">Hymenolepis diminuta</name>
    <name type="common">Rat tapeworm</name>
    <dbReference type="NCBI Taxonomy" id="6216"/>
    <lineage>
        <taxon>Eukaryota</taxon>
        <taxon>Metazoa</taxon>
        <taxon>Spiralia</taxon>
        <taxon>Lophotrochozoa</taxon>
        <taxon>Platyhelminthes</taxon>
        <taxon>Cestoda</taxon>
        <taxon>Eucestoda</taxon>
        <taxon>Cyclophyllidea</taxon>
        <taxon>Hymenolepididae</taxon>
        <taxon>Hymenolepis</taxon>
    </lineage>
</organism>
<keyword evidence="2" id="KW-1185">Reference proteome</keyword>
<proteinExistence type="predicted"/>
<name>A0A564YG24_HYMDI</name>
<reference evidence="1 2" key="1">
    <citation type="submission" date="2019-07" db="EMBL/GenBank/DDBJ databases">
        <authorList>
            <person name="Jastrzebski P J."/>
            <person name="Paukszto L."/>
            <person name="Jastrzebski P J."/>
        </authorList>
    </citation>
    <scope>NUCLEOTIDE SEQUENCE [LARGE SCALE GENOMIC DNA]</scope>
    <source>
        <strain evidence="1 2">WMS-il1</strain>
    </source>
</reference>
<protein>
    <submittedName>
        <fullName evidence="1">Uncharacterized protein</fullName>
    </submittedName>
</protein>
<evidence type="ECO:0000313" key="1">
    <source>
        <dbReference type="EMBL" id="VUZ45474.1"/>
    </source>
</evidence>
<dbReference type="AlphaFoldDB" id="A0A564YG24"/>
<sequence length="72" mass="8332">MLRFDSDFCRSWTGNPISMSLVVDPNLLQDRQLSMRPNLNNERALTQTRQSYGTLMHTLVPISNTVRLYVSM</sequence>
<dbReference type="EMBL" id="CABIJS010000177">
    <property type="protein sequence ID" value="VUZ45474.1"/>
    <property type="molecule type" value="Genomic_DNA"/>
</dbReference>
<evidence type="ECO:0000313" key="2">
    <source>
        <dbReference type="Proteomes" id="UP000321570"/>
    </source>
</evidence>
<gene>
    <name evidence="1" type="ORF">WMSIL1_LOCUS5476</name>
</gene>
<dbReference type="Proteomes" id="UP000321570">
    <property type="component" value="Unassembled WGS sequence"/>
</dbReference>